<feature type="active site" description="Proton donor" evidence="10">
    <location>
        <position position="200"/>
    </location>
</feature>
<evidence type="ECO:0000256" key="3">
    <source>
        <dbReference type="ARBA" id="ARBA00006753"/>
    </source>
</evidence>
<feature type="binding site" evidence="11">
    <location>
        <begin position="8"/>
        <end position="13"/>
    </location>
    <ligand>
        <name>NADP(+)</name>
        <dbReference type="ChEBI" id="CHEBI:58349"/>
    </ligand>
</feature>
<evidence type="ECO:0000256" key="2">
    <source>
        <dbReference type="ARBA" id="ARBA00005062"/>
    </source>
</evidence>
<feature type="binding site" evidence="11">
    <location>
        <position position="100"/>
    </location>
    <ligand>
        <name>NADPH</name>
        <dbReference type="ChEBI" id="CHEBI:57783"/>
    </ligand>
</feature>
<reference evidence="16 17" key="1">
    <citation type="submission" date="2022-03" db="EMBL/GenBank/DDBJ databases">
        <title>Metagenome-assembled genomes from swine fecal metagenomes.</title>
        <authorList>
            <person name="Holman D.B."/>
            <person name="Kommadath A."/>
        </authorList>
    </citation>
    <scope>NUCLEOTIDE SEQUENCE [LARGE SCALE GENOMIC DNA]</scope>
    <source>
        <strain evidence="16">SUG147</strain>
    </source>
</reference>
<feature type="domain" description="Aspartate/homoserine dehydrogenase NAD-binding" evidence="15">
    <location>
        <begin position="8"/>
        <end position="124"/>
    </location>
</feature>
<comment type="caution">
    <text evidence="16">The sequence shown here is derived from an EMBL/GenBank/DDBJ whole genome shotgun (WGS) entry which is preliminary data.</text>
</comment>
<dbReference type="InterPro" id="IPR005106">
    <property type="entry name" value="Asp/hSer_DH_NAD-bd"/>
</dbReference>
<comment type="pathway">
    <text evidence="1 12">Amino-acid biosynthesis; L-threonine biosynthesis; L-threonine from L-aspartate: step 3/5.</text>
</comment>
<evidence type="ECO:0000259" key="15">
    <source>
        <dbReference type="Pfam" id="PF03447"/>
    </source>
</evidence>
<dbReference type="GO" id="GO:0009088">
    <property type="term" value="P:threonine biosynthetic process"/>
    <property type="evidence" value="ECO:0007669"/>
    <property type="project" value="UniProtKB-KW"/>
</dbReference>
<dbReference type="EC" id="1.1.1.3" evidence="4 12"/>
<comment type="catalytic activity">
    <reaction evidence="12">
        <text>L-homoserine + NADP(+) = L-aspartate 4-semialdehyde + NADPH + H(+)</text>
        <dbReference type="Rhea" id="RHEA:15761"/>
        <dbReference type="ChEBI" id="CHEBI:15378"/>
        <dbReference type="ChEBI" id="CHEBI:57476"/>
        <dbReference type="ChEBI" id="CHEBI:57783"/>
        <dbReference type="ChEBI" id="CHEBI:58349"/>
        <dbReference type="ChEBI" id="CHEBI:537519"/>
        <dbReference type="EC" id="1.1.1.3"/>
    </reaction>
</comment>
<dbReference type="EMBL" id="JALEMU010000141">
    <property type="protein sequence ID" value="MCI5756365.1"/>
    <property type="molecule type" value="Genomic_DNA"/>
</dbReference>
<evidence type="ECO:0000256" key="11">
    <source>
        <dbReference type="PIRSR" id="PIRSR036497-2"/>
    </source>
</evidence>
<keyword evidence="6 12" id="KW-0028">Amino-acid biosynthesis</keyword>
<evidence type="ECO:0000256" key="12">
    <source>
        <dbReference type="RuleBase" id="RU000579"/>
    </source>
</evidence>
<dbReference type="SUPFAM" id="SSF55347">
    <property type="entry name" value="Glyceraldehyde-3-phosphate dehydrogenase-like, C-terminal domain"/>
    <property type="match status" value="1"/>
</dbReference>
<comment type="pathway">
    <text evidence="2 12">Amino-acid biosynthesis; L-methionine biosynthesis via de novo pathway; L-homoserine from L-aspartate: step 3/3.</text>
</comment>
<dbReference type="Pfam" id="PF03447">
    <property type="entry name" value="NAD_binding_3"/>
    <property type="match status" value="1"/>
</dbReference>
<evidence type="ECO:0000256" key="10">
    <source>
        <dbReference type="PIRSR" id="PIRSR036497-1"/>
    </source>
</evidence>
<evidence type="ECO:0000313" key="16">
    <source>
        <dbReference type="EMBL" id="MCI5756365.1"/>
    </source>
</evidence>
<evidence type="ECO:0000256" key="13">
    <source>
        <dbReference type="RuleBase" id="RU004171"/>
    </source>
</evidence>
<dbReference type="GO" id="GO:0004412">
    <property type="term" value="F:homoserine dehydrogenase activity"/>
    <property type="evidence" value="ECO:0007669"/>
    <property type="project" value="UniProtKB-EC"/>
</dbReference>
<evidence type="ECO:0000259" key="14">
    <source>
        <dbReference type="Pfam" id="PF00742"/>
    </source>
</evidence>
<dbReference type="NCBIfam" id="NF004976">
    <property type="entry name" value="PRK06349.1"/>
    <property type="match status" value="1"/>
</dbReference>
<name>A0AAE3FIZ7_9BACT</name>
<dbReference type="Proteomes" id="UP001139365">
    <property type="component" value="Unassembled WGS sequence"/>
</dbReference>
<evidence type="ECO:0000256" key="4">
    <source>
        <dbReference type="ARBA" id="ARBA00013213"/>
    </source>
</evidence>
<dbReference type="Pfam" id="PF00742">
    <property type="entry name" value="Homoserine_dh"/>
    <property type="match status" value="1"/>
</dbReference>
<evidence type="ECO:0000256" key="1">
    <source>
        <dbReference type="ARBA" id="ARBA00005056"/>
    </source>
</evidence>
<gene>
    <name evidence="16" type="ORF">MR241_08765</name>
</gene>
<dbReference type="PANTHER" id="PTHR43331:SF1">
    <property type="entry name" value="HOMOSERINE DEHYDROGENASE"/>
    <property type="match status" value="1"/>
</dbReference>
<evidence type="ECO:0000256" key="7">
    <source>
        <dbReference type="ARBA" id="ARBA00022697"/>
    </source>
</evidence>
<evidence type="ECO:0000256" key="9">
    <source>
        <dbReference type="ARBA" id="ARBA00023167"/>
    </source>
</evidence>
<sequence length="353" mass="37776">MINVALLGFGTVGSGVAEVLTENAGLIKSRTGADIYVKYILDLRDFPDHPLGDRVVHDINIILNDPEIKIVAEMMGGVHPAYDFSMAALKAGKNVVTSNKAVVADFGPELLAEARKHGSRYLFEASVGGGIPIIRALTEQTAGNDIYEIDGILNGTTNYILTEMLKNGTSFDDALSSAQKLGYAEADPTADVDGFDACRKICILAAVAFGKLVPFEKVSTEGIRKITTDDIKKAAENGCAVKLIARAVKTGDGVYLKTEPVAVRKTNPLCPIEDVFNGVLIRGTVSGDLMFFGRGAGKLPTAGAVVSDIIDIATHDGNQPEQQLWERDGSIYRDSLPAELRESSLKELGYPLF</sequence>
<dbReference type="PROSITE" id="PS01042">
    <property type="entry name" value="HOMOSER_DHGENASE"/>
    <property type="match status" value="1"/>
</dbReference>
<dbReference type="AlphaFoldDB" id="A0AAE3FIZ7"/>
<dbReference type="Gene3D" id="3.30.360.10">
    <property type="entry name" value="Dihydrodipicolinate Reductase, domain 2"/>
    <property type="match status" value="1"/>
</dbReference>
<evidence type="ECO:0000313" key="17">
    <source>
        <dbReference type="Proteomes" id="UP001139365"/>
    </source>
</evidence>
<dbReference type="GO" id="GO:0050661">
    <property type="term" value="F:NADP binding"/>
    <property type="evidence" value="ECO:0007669"/>
    <property type="project" value="InterPro"/>
</dbReference>
<feature type="domain" description="Homoserine dehydrogenase catalytic" evidence="14">
    <location>
        <begin position="132"/>
        <end position="310"/>
    </location>
</feature>
<comment type="similarity">
    <text evidence="3 13">Belongs to the homoserine dehydrogenase family.</text>
</comment>
<evidence type="ECO:0000256" key="6">
    <source>
        <dbReference type="ARBA" id="ARBA00022605"/>
    </source>
</evidence>
<keyword evidence="8 12" id="KW-0560">Oxidoreductase</keyword>
<dbReference type="InterPro" id="IPR036291">
    <property type="entry name" value="NAD(P)-bd_dom_sf"/>
</dbReference>
<evidence type="ECO:0000256" key="8">
    <source>
        <dbReference type="ARBA" id="ARBA00023002"/>
    </source>
</evidence>
<keyword evidence="11 12" id="KW-0521">NADP</keyword>
<dbReference type="PIRSF" id="PIRSF036497">
    <property type="entry name" value="HDH_short"/>
    <property type="match status" value="1"/>
</dbReference>
<dbReference type="PANTHER" id="PTHR43331">
    <property type="entry name" value="HOMOSERINE DEHYDROGENASE"/>
    <property type="match status" value="1"/>
</dbReference>
<feature type="binding site" evidence="11">
    <location>
        <position position="185"/>
    </location>
    <ligand>
        <name>L-homoserine</name>
        <dbReference type="ChEBI" id="CHEBI:57476"/>
    </ligand>
</feature>
<dbReference type="GO" id="GO:0009086">
    <property type="term" value="P:methionine biosynthetic process"/>
    <property type="evidence" value="ECO:0007669"/>
    <property type="project" value="UniProtKB-KW"/>
</dbReference>
<proteinExistence type="inferred from homology"/>
<dbReference type="InterPro" id="IPR019811">
    <property type="entry name" value="HDH_CS"/>
</dbReference>
<accession>A0AAE3FIZ7</accession>
<dbReference type="InterPro" id="IPR022697">
    <property type="entry name" value="HDH_short"/>
</dbReference>
<dbReference type="FunFam" id="3.30.360.10:FF:000005">
    <property type="entry name" value="Homoserine dehydrogenase"/>
    <property type="match status" value="1"/>
</dbReference>
<evidence type="ECO:0000256" key="5">
    <source>
        <dbReference type="ARBA" id="ARBA00013376"/>
    </source>
</evidence>
<dbReference type="SUPFAM" id="SSF51735">
    <property type="entry name" value="NAD(P)-binding Rossmann-fold domains"/>
    <property type="match status" value="1"/>
</dbReference>
<keyword evidence="9 12" id="KW-0486">Methionine biosynthesis</keyword>
<organism evidence="16 17">
    <name type="scientific">Candidatus Colimorpha enterica</name>
    <dbReference type="NCBI Taxonomy" id="3083063"/>
    <lineage>
        <taxon>Bacteria</taxon>
        <taxon>Pseudomonadati</taxon>
        <taxon>Bacteroidota</taxon>
        <taxon>Bacteroidia</taxon>
        <taxon>Bacteroidales</taxon>
        <taxon>Candidatus Colimorpha</taxon>
    </lineage>
</organism>
<keyword evidence="7 12" id="KW-0791">Threonine biosynthesis</keyword>
<protein>
    <recommendedName>
        <fullName evidence="5 12">Homoserine dehydrogenase</fullName>
        <ecNumber evidence="4 12">1.1.1.3</ecNumber>
    </recommendedName>
</protein>
<dbReference type="Gene3D" id="3.40.50.720">
    <property type="entry name" value="NAD(P)-binding Rossmann-like Domain"/>
    <property type="match status" value="1"/>
</dbReference>
<dbReference type="InterPro" id="IPR001342">
    <property type="entry name" value="HDH_cat"/>
</dbReference>